<evidence type="ECO:0000256" key="1">
    <source>
        <dbReference type="ARBA" id="ARBA00022723"/>
    </source>
</evidence>
<evidence type="ECO:0000256" key="4">
    <source>
        <dbReference type="PROSITE-ProRule" id="PRU00502"/>
    </source>
</evidence>
<protein>
    <recommendedName>
        <fullName evidence="10">BRCA1-associated protein</fullName>
    </recommendedName>
</protein>
<feature type="compositionally biased region" description="Low complexity" evidence="5">
    <location>
        <begin position="7"/>
        <end position="21"/>
    </location>
</feature>
<name>J3LA94_ORYBR</name>
<keyword evidence="1" id="KW-0479">Metal-binding</keyword>
<dbReference type="STRING" id="4533.J3LA94"/>
<dbReference type="Gramene" id="OB02G15610.1">
    <property type="protein sequence ID" value="OB02G15610.1"/>
    <property type="gene ID" value="OB02G15610"/>
</dbReference>
<dbReference type="SMART" id="SM00184">
    <property type="entry name" value="RING"/>
    <property type="match status" value="1"/>
</dbReference>
<dbReference type="GO" id="GO:0016567">
    <property type="term" value="P:protein ubiquitination"/>
    <property type="evidence" value="ECO:0007669"/>
    <property type="project" value="TreeGrafter"/>
</dbReference>
<dbReference type="PANTHER" id="PTHR24007">
    <property type="entry name" value="BRCA1-ASSOCIATED PROTEIN"/>
    <property type="match status" value="1"/>
</dbReference>
<keyword evidence="3" id="KW-0862">Zinc</keyword>
<dbReference type="PROSITE" id="PS50089">
    <property type="entry name" value="ZF_RING_2"/>
    <property type="match status" value="1"/>
</dbReference>
<dbReference type="PANTHER" id="PTHR24007:SF7">
    <property type="entry name" value="BRCA1-ASSOCIATED PROTEIN"/>
    <property type="match status" value="1"/>
</dbReference>
<dbReference type="GO" id="GO:0005737">
    <property type="term" value="C:cytoplasm"/>
    <property type="evidence" value="ECO:0007669"/>
    <property type="project" value="TreeGrafter"/>
</dbReference>
<dbReference type="GO" id="GO:0007265">
    <property type="term" value="P:Ras protein signal transduction"/>
    <property type="evidence" value="ECO:0007669"/>
    <property type="project" value="TreeGrafter"/>
</dbReference>
<dbReference type="CDD" id="cd16457">
    <property type="entry name" value="RING-H2_BRAP2"/>
    <property type="match status" value="1"/>
</dbReference>
<dbReference type="InterPro" id="IPR001607">
    <property type="entry name" value="Znf_UBP"/>
</dbReference>
<dbReference type="eggNOG" id="KOG0804">
    <property type="taxonomic scope" value="Eukaryota"/>
</dbReference>
<sequence>MAGESISLAPSASTSSPATALDSVPFSSGNPRIEAGRKPWVCMPAVPNHLTYADFCSFCGTFLPHMLEMRIVRIDGVEDQYSVLIKFDTQSDTDGFYDNFNGRHFTSLEDDVCRIRFVEEVHYTQLIEHTHSSVTSSAEQPTCPVCLERLDQDPGGILTTICNHSFHCSCISKWTDSSCPVCRYCQQQPEKSMCSICGTSENLWICVICDHVGCGRYKGGHAIAHWKETQHCYSLELETQKVWGYARDSYVHRLIQLKTDGNLFEYNLYGDHSADGMCSTCSGDAGINEALLNSKVVDIVEEYNDLVTSQLEKQRNYYESLLLEVKEDNEKEITAATEKAVGIKVQKSQAKLDKCMEETRFLNDVSS</sequence>
<dbReference type="InterPro" id="IPR047243">
    <property type="entry name" value="RING-H2_BRAP2"/>
</dbReference>
<evidence type="ECO:0000313" key="8">
    <source>
        <dbReference type="EnsemblPlants" id="OB02G15610.1"/>
    </source>
</evidence>
<proteinExistence type="predicted"/>
<evidence type="ECO:0000256" key="3">
    <source>
        <dbReference type="ARBA" id="ARBA00022833"/>
    </source>
</evidence>
<dbReference type="SUPFAM" id="SSF57850">
    <property type="entry name" value="RING/U-box"/>
    <property type="match status" value="2"/>
</dbReference>
<dbReference type="SMART" id="SM00290">
    <property type="entry name" value="ZnF_UBP"/>
    <property type="match status" value="1"/>
</dbReference>
<accession>J3LA94</accession>
<feature type="domain" description="RING-type" evidence="6">
    <location>
        <begin position="143"/>
        <end position="183"/>
    </location>
</feature>
<dbReference type="InterPro" id="IPR013083">
    <property type="entry name" value="Znf_RING/FYVE/PHD"/>
</dbReference>
<dbReference type="AlphaFoldDB" id="J3LA94"/>
<dbReference type="GO" id="GO:0061630">
    <property type="term" value="F:ubiquitin protein ligase activity"/>
    <property type="evidence" value="ECO:0007669"/>
    <property type="project" value="TreeGrafter"/>
</dbReference>
<dbReference type="InterPro" id="IPR011422">
    <property type="entry name" value="BRAP2/ETP1_RRM"/>
</dbReference>
<keyword evidence="9" id="KW-1185">Reference proteome</keyword>
<reference evidence="8" key="1">
    <citation type="submission" date="2013-04" db="UniProtKB">
        <authorList>
            <consortium name="EnsemblPlants"/>
        </authorList>
    </citation>
    <scope>IDENTIFICATION</scope>
</reference>
<evidence type="ECO:0000313" key="9">
    <source>
        <dbReference type="Proteomes" id="UP000006038"/>
    </source>
</evidence>
<evidence type="ECO:0008006" key="10">
    <source>
        <dbReference type="Google" id="ProtNLM"/>
    </source>
</evidence>
<feature type="region of interest" description="Disordered" evidence="5">
    <location>
        <begin position="1"/>
        <end position="23"/>
    </location>
</feature>
<dbReference type="InterPro" id="IPR001841">
    <property type="entry name" value="Znf_RING"/>
</dbReference>
<dbReference type="PROSITE" id="PS50271">
    <property type="entry name" value="ZF_UBP"/>
    <property type="match status" value="1"/>
</dbReference>
<evidence type="ECO:0000259" key="7">
    <source>
        <dbReference type="PROSITE" id="PS50271"/>
    </source>
</evidence>
<dbReference type="GO" id="GO:0008270">
    <property type="term" value="F:zinc ion binding"/>
    <property type="evidence" value="ECO:0007669"/>
    <property type="project" value="UniProtKB-KW"/>
</dbReference>
<dbReference type="OMA" id="NGHAISH"/>
<evidence type="ECO:0000256" key="2">
    <source>
        <dbReference type="ARBA" id="ARBA00022771"/>
    </source>
</evidence>
<dbReference type="CDD" id="cd12437">
    <property type="entry name" value="RRM_BRAP2_like"/>
    <property type="match status" value="1"/>
</dbReference>
<dbReference type="Pfam" id="PF02148">
    <property type="entry name" value="zf-UBP"/>
    <property type="match status" value="1"/>
</dbReference>
<organism evidence="8">
    <name type="scientific">Oryza brachyantha</name>
    <name type="common">malo sina</name>
    <dbReference type="NCBI Taxonomy" id="4533"/>
    <lineage>
        <taxon>Eukaryota</taxon>
        <taxon>Viridiplantae</taxon>
        <taxon>Streptophyta</taxon>
        <taxon>Embryophyta</taxon>
        <taxon>Tracheophyta</taxon>
        <taxon>Spermatophyta</taxon>
        <taxon>Magnoliopsida</taxon>
        <taxon>Liliopsida</taxon>
        <taxon>Poales</taxon>
        <taxon>Poaceae</taxon>
        <taxon>BOP clade</taxon>
        <taxon>Oryzoideae</taxon>
        <taxon>Oryzeae</taxon>
        <taxon>Oryzinae</taxon>
        <taxon>Oryza</taxon>
    </lineage>
</organism>
<dbReference type="HOGENOM" id="CLU_009969_1_0_1"/>
<feature type="domain" description="UBP-type" evidence="7">
    <location>
        <begin position="177"/>
        <end position="270"/>
    </location>
</feature>
<evidence type="ECO:0000259" key="6">
    <source>
        <dbReference type="PROSITE" id="PS50089"/>
    </source>
</evidence>
<keyword evidence="2 4" id="KW-0863">Zinc-finger</keyword>
<dbReference type="Pfam" id="PF13639">
    <property type="entry name" value="zf-RING_2"/>
    <property type="match status" value="1"/>
</dbReference>
<dbReference type="Proteomes" id="UP000006038">
    <property type="component" value="Unassembled WGS sequence"/>
</dbReference>
<dbReference type="Pfam" id="PF07576">
    <property type="entry name" value="BRAP2"/>
    <property type="match status" value="1"/>
</dbReference>
<dbReference type="Gene3D" id="3.30.40.10">
    <property type="entry name" value="Zinc/RING finger domain, C3HC4 (zinc finger)"/>
    <property type="match status" value="2"/>
</dbReference>
<evidence type="ECO:0000256" key="5">
    <source>
        <dbReference type="SAM" id="MobiDB-lite"/>
    </source>
</evidence>
<dbReference type="EnsemblPlants" id="OB02G15610.1">
    <property type="protein sequence ID" value="OB02G15610.1"/>
    <property type="gene ID" value="OB02G15610"/>
</dbReference>